<name>D6PLP5_9ZZZZ</name>
<evidence type="ECO:0000313" key="1">
    <source>
        <dbReference type="EMBL" id="ADD96646.1"/>
    </source>
</evidence>
<dbReference type="AlphaFoldDB" id="D6PLP5"/>
<dbReference type="Gene3D" id="3.30.2000.20">
    <property type="match status" value="1"/>
</dbReference>
<evidence type="ECO:0008006" key="2">
    <source>
        <dbReference type="Google" id="ProtNLM"/>
    </source>
</evidence>
<proteinExistence type="predicted"/>
<reference evidence="1" key="1">
    <citation type="journal article" date="2010" name="ISME J.">
        <title>Metagenome of the Mediterranean deep chlorophyll maximum studied by direct and fosmid library 454 pyrosequencing.</title>
        <authorList>
            <person name="Ghai R."/>
            <person name="Martin-Cuadrado A.B."/>
            <person name="Molto A.G."/>
            <person name="Heredia I.G."/>
            <person name="Cabrera R."/>
            <person name="Martin J."/>
            <person name="Verdu M."/>
            <person name="Deschamps P."/>
            <person name="Moreira D."/>
            <person name="Lopez-Garcia P."/>
            <person name="Mira A."/>
            <person name="Rodriguez-Valera F."/>
        </authorList>
    </citation>
    <scope>NUCLEOTIDE SEQUENCE</scope>
</reference>
<dbReference type="EMBL" id="GU943153">
    <property type="protein sequence ID" value="ADD96646.1"/>
    <property type="molecule type" value="Genomic_DNA"/>
</dbReference>
<organism evidence="1">
    <name type="scientific">uncultured organism MedDCM-OCT-S12-C92</name>
    <dbReference type="NCBI Taxonomy" id="743668"/>
    <lineage>
        <taxon>unclassified sequences</taxon>
        <taxon>environmental samples</taxon>
    </lineage>
</organism>
<sequence>MTLVNARAALETAIENAVTTADSDVTVVFDNMPFTVPGKTKKYVLVTINFDNATIQAHGAAVDQYFGTVQCGIFTPRNKGSAAAAAIAESVIDGLTSVNASGYTDTYSAVPRVGQISGPTAVTDEGTSHFVSVVRCSFTAV</sequence>
<accession>D6PLP5</accession>
<protein>
    <recommendedName>
        <fullName evidence="2">DUF3168 domain-containing protein</fullName>
    </recommendedName>
</protein>